<dbReference type="Proteomes" id="UP001059950">
    <property type="component" value="Chromosome"/>
</dbReference>
<reference evidence="4" key="1">
    <citation type="submission" date="2021-04" db="EMBL/GenBank/DDBJ databases">
        <title>Oceanospirillales bacteria with DddD are important DMSP degraders in coastal seawater.</title>
        <authorList>
            <person name="Liu J."/>
        </authorList>
    </citation>
    <scope>NUCLEOTIDE SEQUENCE</scope>
    <source>
        <strain evidence="4">GY6</strain>
    </source>
</reference>
<proteinExistence type="predicted"/>
<evidence type="ECO:0000313" key="5">
    <source>
        <dbReference type="Proteomes" id="UP001059950"/>
    </source>
</evidence>
<name>A0ABY5GT82_9GAMM</name>
<gene>
    <name evidence="4" type="ORF">KDX31_16860</name>
</gene>
<dbReference type="EMBL" id="CP073344">
    <property type="protein sequence ID" value="UTW02979.1"/>
    <property type="molecule type" value="Genomic_DNA"/>
</dbReference>
<dbReference type="Pfam" id="PF13250">
    <property type="entry name" value="SNIPE"/>
    <property type="match status" value="1"/>
</dbReference>
<dbReference type="Pfam" id="PF10544">
    <property type="entry name" value="T5orf172"/>
    <property type="match status" value="1"/>
</dbReference>
<evidence type="ECO:0000256" key="1">
    <source>
        <dbReference type="SAM" id="Coils"/>
    </source>
</evidence>
<keyword evidence="1" id="KW-0175">Coiled coil</keyword>
<evidence type="ECO:0000259" key="3">
    <source>
        <dbReference type="SMART" id="SM00974"/>
    </source>
</evidence>
<organism evidence="4 5">
    <name type="scientific">Amphritea atlantica</name>
    <dbReference type="NCBI Taxonomy" id="355243"/>
    <lineage>
        <taxon>Bacteria</taxon>
        <taxon>Pseudomonadati</taxon>
        <taxon>Pseudomonadota</taxon>
        <taxon>Gammaproteobacteria</taxon>
        <taxon>Oceanospirillales</taxon>
        <taxon>Oceanospirillaceae</taxon>
        <taxon>Amphritea</taxon>
    </lineage>
</organism>
<evidence type="ECO:0000313" key="4">
    <source>
        <dbReference type="EMBL" id="UTW02979.1"/>
    </source>
</evidence>
<feature type="coiled-coil region" evidence="1">
    <location>
        <begin position="272"/>
        <end position="349"/>
    </location>
</feature>
<evidence type="ECO:0000256" key="2">
    <source>
        <dbReference type="SAM" id="Phobius"/>
    </source>
</evidence>
<keyword evidence="5" id="KW-1185">Reference proteome</keyword>
<sequence>MDPILLGAIASIIIVILILLVLVKNQKSLKRELEKASKILEVRTKENKKLIDLLKKYKQKYSKLINADEYVKNQHQSADSYVVVQHQKADQYVAEAKKTKERFDILIDQLRKDYKNKKTIFDELVKKAAIYNDQIEVAELGFYEPHFDFDTSEQYKGKIDTIRSKQKDMVRKKSAVTCDTEWRVGNSVAEGKKFTDRIIRLALRAFNNECEAAVTSVTWKNIARLEIRIQKAFDAINKLNQTNQVEINQNYLKLKLDELRLAYEYQVKKQDEKEEQAEIKRQMREEVALQKELENTVKEELKYEKLLTKARLDAESSAGGQLEALQAKIAELDKELTAAHEKAERAKSMAQQTRSGHVYVISNIGSFGKHVYKIGMTRRLEPLDRVKELGDASVPFLFDVHVMIYSDDAPALEKSLHHSFTNKRVNMVNNRKEFFEVSLDEIKDRVAVIGKNNIEFIETAEAREYRETQSIKEKLNLSESGEIQDEIHAFPEMI</sequence>
<dbReference type="SMART" id="SM00974">
    <property type="entry name" value="T5orf172"/>
    <property type="match status" value="1"/>
</dbReference>
<feature type="coiled-coil region" evidence="1">
    <location>
        <begin position="93"/>
        <end position="127"/>
    </location>
</feature>
<dbReference type="InterPro" id="IPR025280">
    <property type="entry name" value="SNIPE"/>
</dbReference>
<feature type="transmembrane region" description="Helical" evidence="2">
    <location>
        <begin position="6"/>
        <end position="23"/>
    </location>
</feature>
<dbReference type="InterPro" id="IPR018306">
    <property type="entry name" value="Phage_T5_Orf172_DNA-bd"/>
</dbReference>
<keyword evidence="2" id="KW-1133">Transmembrane helix</keyword>
<feature type="domain" description="Bacteriophage T5 Orf172 DNA-binding" evidence="3">
    <location>
        <begin position="366"/>
        <end position="449"/>
    </location>
</feature>
<keyword evidence="2" id="KW-0472">Membrane</keyword>
<accession>A0ABY5GT82</accession>
<protein>
    <submittedName>
        <fullName evidence="4">DUF4041 domain-containing protein</fullName>
    </submittedName>
</protein>
<keyword evidence="2" id="KW-0812">Transmembrane</keyword>